<dbReference type="InterPro" id="IPR011854">
    <property type="entry name" value="HypE"/>
</dbReference>
<protein>
    <submittedName>
        <fullName evidence="4">Hydrogenase expression/formation protein HypE</fullName>
    </submittedName>
</protein>
<dbReference type="PANTHER" id="PTHR30303:SF0">
    <property type="entry name" value="CARBAMOYL DEHYDRATASE HYPE"/>
    <property type="match status" value="1"/>
</dbReference>
<dbReference type="NCBIfam" id="TIGR02124">
    <property type="entry name" value="hypE"/>
    <property type="match status" value="1"/>
</dbReference>
<evidence type="ECO:0000313" key="5">
    <source>
        <dbReference type="Proteomes" id="UP000594121"/>
    </source>
</evidence>
<dbReference type="SUPFAM" id="SSF56042">
    <property type="entry name" value="PurM C-terminal domain-like"/>
    <property type="match status" value="1"/>
</dbReference>
<keyword evidence="5" id="KW-1185">Reference proteome</keyword>
<dbReference type="KEGG" id="thel:IG193_08135"/>
<evidence type="ECO:0000313" key="4">
    <source>
        <dbReference type="EMBL" id="QOJ78707.1"/>
    </source>
</evidence>
<reference evidence="4 5" key="1">
    <citation type="submission" date="2020-10" db="EMBL/GenBank/DDBJ databases">
        <title>Thermofilum lucidum 3507LT sp. nov. a novel member of Thermofilaceae family isolated from Chile hot spring, and proposal of description order Thermofilales.</title>
        <authorList>
            <person name="Zayulina K.S."/>
            <person name="Elcheninov A.G."/>
            <person name="Toshchakov S.V."/>
            <person name="Kublanov I.V."/>
        </authorList>
    </citation>
    <scope>NUCLEOTIDE SEQUENCE [LARGE SCALE GENOMIC DNA]</scope>
    <source>
        <strain evidence="4 5">3507LT</strain>
    </source>
</reference>
<dbReference type="Gene3D" id="3.30.1330.10">
    <property type="entry name" value="PurM-like, N-terminal domain"/>
    <property type="match status" value="1"/>
</dbReference>
<dbReference type="Gene3D" id="3.90.650.10">
    <property type="entry name" value="PurM-like C-terminal domain"/>
    <property type="match status" value="1"/>
</dbReference>
<organism evidence="4 5">
    <name type="scientific">Infirmifilum lucidum</name>
    <dbReference type="NCBI Taxonomy" id="2776706"/>
    <lineage>
        <taxon>Archaea</taxon>
        <taxon>Thermoproteota</taxon>
        <taxon>Thermoprotei</taxon>
        <taxon>Thermofilales</taxon>
        <taxon>Thermofilaceae</taxon>
        <taxon>Infirmifilum</taxon>
    </lineage>
</organism>
<evidence type="ECO:0000256" key="1">
    <source>
        <dbReference type="ARBA" id="ARBA00006243"/>
    </source>
</evidence>
<dbReference type="CDD" id="cd02197">
    <property type="entry name" value="HypE"/>
    <property type="match status" value="1"/>
</dbReference>
<comment type="similarity">
    <text evidence="1">Belongs to the HypE family.</text>
</comment>
<dbReference type="InterPro" id="IPR010918">
    <property type="entry name" value="PurM-like_C_dom"/>
</dbReference>
<dbReference type="RefSeq" id="WP_192818679.1">
    <property type="nucleotide sequence ID" value="NZ_CP062310.1"/>
</dbReference>
<dbReference type="Pfam" id="PF00586">
    <property type="entry name" value="AIRS"/>
    <property type="match status" value="1"/>
</dbReference>
<gene>
    <name evidence="4" type="primary">hypE</name>
    <name evidence="4" type="ORF">IG193_08135</name>
</gene>
<dbReference type="InParanoid" id="A0A7L9FG83"/>
<dbReference type="AlphaFoldDB" id="A0A7L9FG83"/>
<sequence>MSHEETVTLAHGQGGYETLELLKRLLFMKVEDPLKKVPGGLGIDKPDDGSLIPLPDGRYLVATVDSYTVNPPFFPGGNIGSLAAHGSINDVVMMGGRPVAMLDSIIAEEGFPMKSLEEIVNSFISVLMSEGIALIGGDFKVMPKGQVDRVVITTVGLGIAEHPIVDEPKPGDKIVVTDFLGDHGTVILMSQLGLGDVEEIASGLLKSDSRPLTPLIPVLEKFHGFIHAARDPTRGGLAGVLNEWARETGLVLVVEDAEIPVREHVRRYTEMLGVDPVYLASEGVAVLSVSPEVAEELVRELHARGFVNARVIGEVKSSEKYKGYVLSRTPVGGFRVIEPPRGVLVPRIC</sequence>
<dbReference type="EMBL" id="CP062310">
    <property type="protein sequence ID" value="QOJ78707.1"/>
    <property type="molecule type" value="Genomic_DNA"/>
</dbReference>
<name>A0A7L9FG83_9CREN</name>
<dbReference type="Pfam" id="PF02769">
    <property type="entry name" value="AIRS_C"/>
    <property type="match status" value="1"/>
</dbReference>
<evidence type="ECO:0000259" key="2">
    <source>
        <dbReference type="Pfam" id="PF00586"/>
    </source>
</evidence>
<dbReference type="InterPro" id="IPR016188">
    <property type="entry name" value="PurM-like_N"/>
</dbReference>
<dbReference type="PANTHER" id="PTHR30303">
    <property type="entry name" value="HYDROGENASE ISOENZYMES FORMATION PROTEIN HYPE"/>
    <property type="match status" value="1"/>
</dbReference>
<accession>A0A7L9FG83</accession>
<feature type="domain" description="PurM-like N-terminal" evidence="2">
    <location>
        <begin position="47"/>
        <end position="159"/>
    </location>
</feature>
<dbReference type="InterPro" id="IPR036676">
    <property type="entry name" value="PurM-like_C_sf"/>
</dbReference>
<evidence type="ECO:0000259" key="3">
    <source>
        <dbReference type="Pfam" id="PF02769"/>
    </source>
</evidence>
<dbReference type="GO" id="GO:0051604">
    <property type="term" value="P:protein maturation"/>
    <property type="evidence" value="ECO:0007669"/>
    <property type="project" value="TreeGrafter"/>
</dbReference>
<feature type="domain" description="PurM-like C-terminal" evidence="3">
    <location>
        <begin position="169"/>
        <end position="324"/>
    </location>
</feature>
<dbReference type="SUPFAM" id="SSF55326">
    <property type="entry name" value="PurM N-terminal domain-like"/>
    <property type="match status" value="1"/>
</dbReference>
<dbReference type="GeneID" id="59149857"/>
<dbReference type="InterPro" id="IPR036921">
    <property type="entry name" value="PurM-like_N_sf"/>
</dbReference>
<dbReference type="Proteomes" id="UP000594121">
    <property type="component" value="Chromosome"/>
</dbReference>
<proteinExistence type="inferred from homology"/>
<dbReference type="PIRSF" id="PIRSF005644">
    <property type="entry name" value="Hdrgns_mtr_HypE"/>
    <property type="match status" value="1"/>
</dbReference>